<dbReference type="AlphaFoldDB" id="A0A9D3MMU9"/>
<accession>A0A9D3MMU9</accession>
<evidence type="ECO:0000313" key="8">
    <source>
        <dbReference type="Proteomes" id="UP001044222"/>
    </source>
</evidence>
<evidence type="ECO:0000256" key="5">
    <source>
        <dbReference type="SAM" id="MobiDB-lite"/>
    </source>
</evidence>
<evidence type="ECO:0000256" key="3">
    <source>
        <dbReference type="ARBA" id="ARBA00022737"/>
    </source>
</evidence>
<dbReference type="SUPFAM" id="SSF54534">
    <property type="entry name" value="FKBP-like"/>
    <property type="match status" value="1"/>
</dbReference>
<evidence type="ECO:0000256" key="4">
    <source>
        <dbReference type="ARBA" id="ARBA00022803"/>
    </source>
</evidence>
<dbReference type="GO" id="GO:0005737">
    <property type="term" value="C:cytoplasm"/>
    <property type="evidence" value="ECO:0007669"/>
    <property type="project" value="UniProtKB-SubCell"/>
</dbReference>
<reference evidence="7" key="1">
    <citation type="submission" date="2021-01" db="EMBL/GenBank/DDBJ databases">
        <title>A chromosome-scale assembly of European eel, Anguilla anguilla.</title>
        <authorList>
            <person name="Henkel C."/>
            <person name="Jong-Raadsen S.A."/>
            <person name="Dufour S."/>
            <person name="Weltzien F.-A."/>
            <person name="Palstra A.P."/>
            <person name="Pelster B."/>
            <person name="Spaink H.P."/>
            <person name="Van Den Thillart G.E."/>
            <person name="Jansen H."/>
            <person name="Zahm M."/>
            <person name="Klopp C."/>
            <person name="Cedric C."/>
            <person name="Louis A."/>
            <person name="Berthelot C."/>
            <person name="Parey E."/>
            <person name="Roest Crollius H."/>
            <person name="Montfort J."/>
            <person name="Robinson-Rechavi M."/>
            <person name="Bucao C."/>
            <person name="Bouchez O."/>
            <person name="Gislard M."/>
            <person name="Lluch J."/>
            <person name="Milhes M."/>
            <person name="Lampietro C."/>
            <person name="Lopez Roques C."/>
            <person name="Donnadieu C."/>
            <person name="Braasch I."/>
            <person name="Desvignes T."/>
            <person name="Postlethwait J."/>
            <person name="Bobe J."/>
            <person name="Guiguen Y."/>
            <person name="Dirks R."/>
        </authorList>
    </citation>
    <scope>NUCLEOTIDE SEQUENCE</scope>
    <source>
        <strain evidence="7">Tag_6206</strain>
        <tissue evidence="7">Liver</tissue>
    </source>
</reference>
<keyword evidence="8" id="KW-1185">Reference proteome</keyword>
<name>A0A9D3MMU9_ANGAN</name>
<organism evidence="7 8">
    <name type="scientific">Anguilla anguilla</name>
    <name type="common">European freshwater eel</name>
    <name type="synonym">Muraena anguilla</name>
    <dbReference type="NCBI Taxonomy" id="7936"/>
    <lineage>
        <taxon>Eukaryota</taxon>
        <taxon>Metazoa</taxon>
        <taxon>Chordata</taxon>
        <taxon>Craniata</taxon>
        <taxon>Vertebrata</taxon>
        <taxon>Euteleostomi</taxon>
        <taxon>Actinopterygii</taxon>
        <taxon>Neopterygii</taxon>
        <taxon>Teleostei</taxon>
        <taxon>Anguilliformes</taxon>
        <taxon>Anguillidae</taxon>
        <taxon>Anguilla</taxon>
    </lineage>
</organism>
<feature type="compositionally biased region" description="Acidic residues" evidence="5">
    <location>
        <begin position="342"/>
        <end position="363"/>
    </location>
</feature>
<dbReference type="InterPro" id="IPR011990">
    <property type="entry name" value="TPR-like_helical_dom_sf"/>
</dbReference>
<dbReference type="Pfam" id="PF23322">
    <property type="entry name" value="PPIase_AIP"/>
    <property type="match status" value="1"/>
</dbReference>
<feature type="domain" description="AIP/AIPL N-terminal FKBP-type PPIase" evidence="6">
    <location>
        <begin position="26"/>
        <end position="154"/>
    </location>
</feature>
<dbReference type="InterPro" id="IPR056277">
    <property type="entry name" value="PPIase_AIP"/>
</dbReference>
<dbReference type="InterPro" id="IPR039663">
    <property type="entry name" value="AIP/AIPL1/TTC9"/>
</dbReference>
<feature type="region of interest" description="Disordered" evidence="5">
    <location>
        <begin position="332"/>
        <end position="390"/>
    </location>
</feature>
<evidence type="ECO:0000256" key="2">
    <source>
        <dbReference type="ARBA" id="ARBA00022490"/>
    </source>
</evidence>
<dbReference type="Gene3D" id="1.25.40.10">
    <property type="entry name" value="Tetratricopeptide repeat domain"/>
    <property type="match status" value="2"/>
</dbReference>
<evidence type="ECO:0000256" key="1">
    <source>
        <dbReference type="ARBA" id="ARBA00004496"/>
    </source>
</evidence>
<dbReference type="Gene3D" id="3.10.50.40">
    <property type="match status" value="1"/>
</dbReference>
<keyword evidence="4" id="KW-0802">TPR repeat</keyword>
<dbReference type="Proteomes" id="UP001044222">
    <property type="component" value="Unassembled WGS sequence"/>
</dbReference>
<proteinExistence type="predicted"/>
<dbReference type="SMART" id="SM00028">
    <property type="entry name" value="TPR"/>
    <property type="match status" value="4"/>
</dbReference>
<dbReference type="SUPFAM" id="SSF48452">
    <property type="entry name" value="TPR-like"/>
    <property type="match status" value="2"/>
</dbReference>
<dbReference type="EMBL" id="JAFIRN010000003">
    <property type="protein sequence ID" value="KAG5851839.1"/>
    <property type="molecule type" value="Genomic_DNA"/>
</dbReference>
<feature type="compositionally biased region" description="Polar residues" evidence="5">
    <location>
        <begin position="373"/>
        <end position="385"/>
    </location>
</feature>
<dbReference type="InterPro" id="IPR019734">
    <property type="entry name" value="TPR_rpt"/>
</dbReference>
<sequence length="715" mass="80396">MEEMYLLKHPGVKKKILHGGQGPIPHFPPGTKLVFHYQTLKDNFERTVIDDSRKNKQPVEIFVGKMFKLEVWEVLLTSMRIGEVAEFWCDAAHTGLYPMVAKGIRLAEQGRDPLEGQRHTCGMGNLFHYHSTGFPELDEIMKEPQPLIFIMELISVGDPFSYKRESWMMEKDEKLQAVPSLHLQGNALVKQARFREAASKYQEAVLLLKTVQSREMPGHEDYINLERLITPLVLNYCQCMLELQEYYTVLEQTTELLEKHKGNVKAYYKRAKAHAAVWNEKEARRDFLMVANLDVTLAPLVHRELKLLSERMKEKYWEEKNSYWGILEDKGGAKSGGKKGEGEEEESSVALEKEEESTADTDEDKGLAAEAANQESTGSQGTNWNAPPVTEGKDWQQMLRLIPLLQDEGNFLVKEKRYPEAVEKYKEALEYINFLQTHEVKQKGEDWESLEKVRLPLSLNLSQCMLELGEHRQVLEINGKLLKRHKDNLKALYQRARAHCALHQEEEARRDFSRVAKLDPKLKPVVRQELRKLGEAIRARQVQEKKNYWTAAKEKKSRGGNKGRKSEKSQGVEPGEGTQERESAAGLEDKDGKEALEEKVFSGEEVQTAGVQREEQEVPGGPARGEEDKASPGLDHISGVTETTSTESPGAGAEPAAEHAPAEQPANDGAVDKGEANEYAGNVAMPADPANGSPAGVQSLDNEGENGNAVTAEHD</sequence>
<dbReference type="GO" id="GO:0003755">
    <property type="term" value="F:peptidyl-prolyl cis-trans isomerase activity"/>
    <property type="evidence" value="ECO:0007669"/>
    <property type="project" value="InterPro"/>
</dbReference>
<feature type="region of interest" description="Disordered" evidence="5">
    <location>
        <begin position="548"/>
        <end position="715"/>
    </location>
</feature>
<dbReference type="InterPro" id="IPR046357">
    <property type="entry name" value="PPIase_dom_sf"/>
</dbReference>
<evidence type="ECO:0000313" key="7">
    <source>
        <dbReference type="EMBL" id="KAG5851839.1"/>
    </source>
</evidence>
<gene>
    <name evidence="7" type="ORF">ANANG_G00056080</name>
</gene>
<keyword evidence="2" id="KW-0963">Cytoplasm</keyword>
<feature type="compositionally biased region" description="Basic and acidic residues" evidence="5">
    <location>
        <begin position="578"/>
        <end position="602"/>
    </location>
</feature>
<comment type="subcellular location">
    <subcellularLocation>
        <location evidence="1">Cytoplasm</location>
    </subcellularLocation>
</comment>
<dbReference type="PANTHER" id="PTHR11242">
    <property type="entry name" value="ARYL HYDROCARBON RECEPTOR INTERACTING PROTEIN RELATED"/>
    <property type="match status" value="1"/>
</dbReference>
<keyword evidence="3" id="KW-0677">Repeat</keyword>
<evidence type="ECO:0000259" key="6">
    <source>
        <dbReference type="Pfam" id="PF23322"/>
    </source>
</evidence>
<protein>
    <recommendedName>
        <fullName evidence="6">AIP/AIPL N-terminal FKBP-type PPIase domain-containing protein</fullName>
    </recommendedName>
</protein>
<dbReference type="FunFam" id="1.25.40.10:FF:000052">
    <property type="entry name" value="Aryl-hydrocarbon-interacting protein-like 1"/>
    <property type="match status" value="1"/>
</dbReference>
<comment type="caution">
    <text evidence="7">The sequence shown here is derived from an EMBL/GenBank/DDBJ whole genome shotgun (WGS) entry which is preliminary data.</text>
</comment>
<dbReference type="PANTHER" id="PTHR11242:SF1">
    <property type="entry name" value="PPIASE FKBP-TYPE DOMAIN-CONTAINING PROTEIN"/>
    <property type="match status" value="1"/>
</dbReference>